<sequence>MAERSRLRRLLPRIFPSRSATVPGPISTTSSSSPGSSTTPSSGRMTSAATTPSPLTPPPMYYGALKELIAKIAAELQLYHPSTMILPQMLLPDQQHKLMTRICEEVATEDNARRVVHILVFELRSNVLWAQLAAMELWGTLAMKNIVNFQQHSANTSPFLDIMHHLIDTVAGGGELWTLMHHILRTISQTDCPDELRQLWERISPTQEAEDSHLFEDSSQSYWPGVVGNSVELHTSLFPAERPIPPIYPPWSSSLQVMRSRTMSAAAEMPGQSQALHTIYSHPAASMSEDNMSSNDYHSTLFNGSEAPSTGLNFSLWACSTSYLLRVAIQSHNNCSIRLSKLQKDAQNLSALKVLVNAFWQKDYINQIASELHVADLQHFKDAVLYYFDYKFVGCYELRIVTNL</sequence>
<reference evidence="2" key="1">
    <citation type="submission" date="2014-09" db="EMBL/GenBank/DDBJ databases">
        <title>Genome sequence of the luminous mushroom Mycena chlorophos for searching fungal bioluminescence genes.</title>
        <authorList>
            <person name="Tanaka Y."/>
            <person name="Kasuga D."/>
            <person name="Oba Y."/>
            <person name="Hase S."/>
            <person name="Sato K."/>
            <person name="Oba Y."/>
            <person name="Sakakibara Y."/>
        </authorList>
    </citation>
    <scope>NUCLEOTIDE SEQUENCE</scope>
</reference>
<protein>
    <submittedName>
        <fullName evidence="2">Uncharacterized protein</fullName>
    </submittedName>
</protein>
<feature type="compositionally biased region" description="Basic residues" evidence="1">
    <location>
        <begin position="1"/>
        <end position="11"/>
    </location>
</feature>
<feature type="region of interest" description="Disordered" evidence="1">
    <location>
        <begin position="1"/>
        <end position="56"/>
    </location>
</feature>
<gene>
    <name evidence="2" type="ORF">MCHLO_10167</name>
</gene>
<keyword evidence="3" id="KW-1185">Reference proteome</keyword>
<evidence type="ECO:0000313" key="3">
    <source>
        <dbReference type="Proteomes" id="UP000815677"/>
    </source>
</evidence>
<proteinExistence type="predicted"/>
<dbReference type="Proteomes" id="UP000815677">
    <property type="component" value="Unassembled WGS sequence"/>
</dbReference>
<feature type="compositionally biased region" description="Low complexity" evidence="1">
    <location>
        <begin position="23"/>
        <end position="53"/>
    </location>
</feature>
<evidence type="ECO:0000313" key="2">
    <source>
        <dbReference type="EMBL" id="GAT53177.1"/>
    </source>
</evidence>
<name>A0ABQ0LQ27_MYCCL</name>
<organism evidence="2 3">
    <name type="scientific">Mycena chlorophos</name>
    <name type="common">Agaric fungus</name>
    <name type="synonym">Agaricus chlorophos</name>
    <dbReference type="NCBI Taxonomy" id="658473"/>
    <lineage>
        <taxon>Eukaryota</taxon>
        <taxon>Fungi</taxon>
        <taxon>Dikarya</taxon>
        <taxon>Basidiomycota</taxon>
        <taxon>Agaricomycotina</taxon>
        <taxon>Agaricomycetes</taxon>
        <taxon>Agaricomycetidae</taxon>
        <taxon>Agaricales</taxon>
        <taxon>Marasmiineae</taxon>
        <taxon>Mycenaceae</taxon>
        <taxon>Mycena</taxon>
    </lineage>
</organism>
<dbReference type="EMBL" id="DF848210">
    <property type="protein sequence ID" value="GAT53177.1"/>
    <property type="molecule type" value="Genomic_DNA"/>
</dbReference>
<accession>A0ABQ0LQ27</accession>
<evidence type="ECO:0000256" key="1">
    <source>
        <dbReference type="SAM" id="MobiDB-lite"/>
    </source>
</evidence>